<evidence type="ECO:0000313" key="1">
    <source>
        <dbReference type="EMBL" id="KAF2148275.1"/>
    </source>
</evidence>
<dbReference type="Proteomes" id="UP000799439">
    <property type="component" value="Unassembled WGS sequence"/>
</dbReference>
<sequence>MHAVLSLGYDLSKSISVTYNARTSSSNSHRPLLSPRTWHNSIRLPRRLASPSRAQSTSSTIGALATALCLSHTLPSPISNSLRTQHDLPRDVDIKRQIRTGPKWSDVRCETGQLWIATIKISWASTRSFDGRVRREKKIIISD</sequence>
<reference evidence="1" key="1">
    <citation type="journal article" date="2020" name="Stud. Mycol.">
        <title>101 Dothideomycetes genomes: a test case for predicting lifestyles and emergence of pathogens.</title>
        <authorList>
            <person name="Haridas S."/>
            <person name="Albert R."/>
            <person name="Binder M."/>
            <person name="Bloem J."/>
            <person name="Labutti K."/>
            <person name="Salamov A."/>
            <person name="Andreopoulos B."/>
            <person name="Baker S."/>
            <person name="Barry K."/>
            <person name="Bills G."/>
            <person name="Bluhm B."/>
            <person name="Cannon C."/>
            <person name="Castanera R."/>
            <person name="Culley D."/>
            <person name="Daum C."/>
            <person name="Ezra D."/>
            <person name="Gonzalez J."/>
            <person name="Henrissat B."/>
            <person name="Kuo A."/>
            <person name="Liang C."/>
            <person name="Lipzen A."/>
            <person name="Lutzoni F."/>
            <person name="Magnuson J."/>
            <person name="Mondo S."/>
            <person name="Nolan M."/>
            <person name="Ohm R."/>
            <person name="Pangilinan J."/>
            <person name="Park H.-J."/>
            <person name="Ramirez L."/>
            <person name="Alfaro M."/>
            <person name="Sun H."/>
            <person name="Tritt A."/>
            <person name="Yoshinaga Y."/>
            <person name="Zwiers L.-H."/>
            <person name="Turgeon B."/>
            <person name="Goodwin S."/>
            <person name="Spatafora J."/>
            <person name="Crous P."/>
            <person name="Grigoriev I."/>
        </authorList>
    </citation>
    <scope>NUCLEOTIDE SEQUENCE</scope>
    <source>
        <strain evidence="1">CBS 260.36</strain>
    </source>
</reference>
<proteinExistence type="predicted"/>
<keyword evidence="2" id="KW-1185">Reference proteome</keyword>
<evidence type="ECO:0000313" key="2">
    <source>
        <dbReference type="Proteomes" id="UP000799439"/>
    </source>
</evidence>
<dbReference type="EMBL" id="ML996093">
    <property type="protein sequence ID" value="KAF2148275.1"/>
    <property type="molecule type" value="Genomic_DNA"/>
</dbReference>
<comment type="caution">
    <text evidence="1">The sequence shown here is derived from an EMBL/GenBank/DDBJ whole genome shotgun (WGS) entry which is preliminary data.</text>
</comment>
<organism evidence="1 2">
    <name type="scientific">Myriangium duriaei CBS 260.36</name>
    <dbReference type="NCBI Taxonomy" id="1168546"/>
    <lineage>
        <taxon>Eukaryota</taxon>
        <taxon>Fungi</taxon>
        <taxon>Dikarya</taxon>
        <taxon>Ascomycota</taxon>
        <taxon>Pezizomycotina</taxon>
        <taxon>Dothideomycetes</taxon>
        <taxon>Dothideomycetidae</taxon>
        <taxon>Myriangiales</taxon>
        <taxon>Myriangiaceae</taxon>
        <taxon>Myriangium</taxon>
    </lineage>
</organism>
<accession>A0A9P4MC31</accession>
<dbReference type="AlphaFoldDB" id="A0A9P4MC31"/>
<protein>
    <submittedName>
        <fullName evidence="1">Uncharacterized protein</fullName>
    </submittedName>
</protein>
<name>A0A9P4MC31_9PEZI</name>
<gene>
    <name evidence="1" type="ORF">K461DRAFT_59937</name>
</gene>